<sequence length="473" mass="51181">MMHIGLAIACRSRVSEVPSLTLSAGLAPGLRCLCHAGRSGRGSIITLIILPSREGGFLEVRRKRGEGSLRFFLCSLPLLCSLLPSPLSLLLFVVSDADFANVLGFPPLFFPPTVSRAGQMSSASSHSKSRSVEISACRSRALSHPSGDSRSIALVYVSGGAALTDSGTADALATIRSNFDVDSTVTTRRLVEVRKNYFIPSEYELHAPLPGERPYDAFSSGFSLSTDALEAGLRFPLHPVVEACLEGRVLPDCSYWVPSGRCAFQQQRLEVTLFLRLLSSGLELLDRVDLLGVNNSVSALSVDETELVEILRGILSASRRVKDMNEAWLAEAGLSPAPRGMFFPFVIYVEFFLIVPCRAEMFNLGKMKSDSGAGSGSAVPSTASTPATVDVGASTVEKRPSTKEGVGLRKCLRKRPPNSPPMLRGALRGPPLRRKGVVELEEVPERGYTLRELCEVEDRAGADRYFTSIMTRL</sequence>
<evidence type="ECO:0000313" key="4">
    <source>
        <dbReference type="Proteomes" id="UP000287651"/>
    </source>
</evidence>
<feature type="region of interest" description="Disordered" evidence="1">
    <location>
        <begin position="373"/>
        <end position="428"/>
    </location>
</feature>
<evidence type="ECO:0000256" key="2">
    <source>
        <dbReference type="SAM" id="Phobius"/>
    </source>
</evidence>
<reference evidence="3 4" key="1">
    <citation type="journal article" date="2014" name="Agronomy (Basel)">
        <title>A Draft Genome Sequence for Ensete ventricosum, the Drought-Tolerant Tree Against Hunger.</title>
        <authorList>
            <person name="Harrison J."/>
            <person name="Moore K.A."/>
            <person name="Paszkiewicz K."/>
            <person name="Jones T."/>
            <person name="Grant M."/>
            <person name="Ambacheew D."/>
            <person name="Muzemil S."/>
            <person name="Studholme D.J."/>
        </authorList>
    </citation>
    <scope>NUCLEOTIDE SEQUENCE [LARGE SCALE GENOMIC DNA]</scope>
</reference>
<proteinExistence type="predicted"/>
<dbReference type="AlphaFoldDB" id="A0A426WY24"/>
<evidence type="ECO:0000256" key="1">
    <source>
        <dbReference type="SAM" id="MobiDB-lite"/>
    </source>
</evidence>
<feature type="transmembrane region" description="Helical" evidence="2">
    <location>
        <begin position="71"/>
        <end position="94"/>
    </location>
</feature>
<keyword evidence="2" id="KW-1133">Transmembrane helix</keyword>
<name>A0A426WY24_ENSVE</name>
<dbReference type="Proteomes" id="UP000287651">
    <property type="component" value="Unassembled WGS sequence"/>
</dbReference>
<evidence type="ECO:0000313" key="3">
    <source>
        <dbReference type="EMBL" id="RRT32187.1"/>
    </source>
</evidence>
<organism evidence="3 4">
    <name type="scientific">Ensete ventricosum</name>
    <name type="common">Abyssinian banana</name>
    <name type="synonym">Musa ensete</name>
    <dbReference type="NCBI Taxonomy" id="4639"/>
    <lineage>
        <taxon>Eukaryota</taxon>
        <taxon>Viridiplantae</taxon>
        <taxon>Streptophyta</taxon>
        <taxon>Embryophyta</taxon>
        <taxon>Tracheophyta</taxon>
        <taxon>Spermatophyta</taxon>
        <taxon>Magnoliopsida</taxon>
        <taxon>Liliopsida</taxon>
        <taxon>Zingiberales</taxon>
        <taxon>Musaceae</taxon>
        <taxon>Ensete</taxon>
    </lineage>
</organism>
<gene>
    <name evidence="3" type="ORF">B296_00056874</name>
</gene>
<comment type="caution">
    <text evidence="3">The sequence shown here is derived from an EMBL/GenBank/DDBJ whole genome shotgun (WGS) entry which is preliminary data.</text>
</comment>
<accession>A0A426WY24</accession>
<protein>
    <submittedName>
        <fullName evidence="3">Uncharacterized protein</fullName>
    </submittedName>
</protein>
<keyword evidence="2" id="KW-0812">Transmembrane</keyword>
<feature type="compositionally biased region" description="Polar residues" evidence="1">
    <location>
        <begin position="378"/>
        <end position="387"/>
    </location>
</feature>
<dbReference type="EMBL" id="AMZH03033424">
    <property type="protein sequence ID" value="RRT32187.1"/>
    <property type="molecule type" value="Genomic_DNA"/>
</dbReference>
<keyword evidence="2" id="KW-0472">Membrane</keyword>